<dbReference type="GO" id="GO:0005743">
    <property type="term" value="C:mitochondrial inner membrane"/>
    <property type="evidence" value="ECO:0007669"/>
    <property type="project" value="UniProtKB-SubCell"/>
</dbReference>
<evidence type="ECO:0000256" key="6">
    <source>
        <dbReference type="ARBA" id="ARBA00022989"/>
    </source>
</evidence>
<evidence type="ECO:0000256" key="3">
    <source>
        <dbReference type="ARBA" id="ARBA00013934"/>
    </source>
</evidence>
<evidence type="ECO:0000256" key="8">
    <source>
        <dbReference type="ARBA" id="ARBA00023136"/>
    </source>
</evidence>
<dbReference type="Pfam" id="PF07096">
    <property type="entry name" value="DUF1358"/>
    <property type="match status" value="1"/>
</dbReference>
<keyword evidence="8 10" id="KW-0472">Membrane</keyword>
<evidence type="ECO:0000256" key="10">
    <source>
        <dbReference type="SAM" id="Phobius"/>
    </source>
</evidence>
<protein>
    <recommendedName>
        <fullName evidence="3">Transmembrane protein 242</fullName>
    </recommendedName>
</protein>
<reference evidence="11" key="1">
    <citation type="submission" date="2020-03" db="EMBL/GenBank/DDBJ databases">
        <title>Transcriptomic Profiling of the Digestive Tract of the Rat Flea, Xenopsylla cheopis, Following Blood Feeding and Infection with Yersinia pestis.</title>
        <authorList>
            <person name="Bland D.M."/>
            <person name="Martens C.A."/>
            <person name="Virtaneva K."/>
            <person name="Kanakabandi K."/>
            <person name="Long D."/>
            <person name="Rosenke R."/>
            <person name="Saturday G.A."/>
            <person name="Hoyt F.H."/>
            <person name="Bruno D.P."/>
            <person name="Ribeiro J.M.C."/>
            <person name="Hinnebusch J."/>
        </authorList>
    </citation>
    <scope>NUCLEOTIDE SEQUENCE</scope>
</reference>
<feature type="transmembrane region" description="Helical" evidence="10">
    <location>
        <begin position="74"/>
        <end position="94"/>
    </location>
</feature>
<evidence type="ECO:0000313" key="11">
    <source>
        <dbReference type="EMBL" id="NOV47734.1"/>
    </source>
</evidence>
<evidence type="ECO:0000256" key="1">
    <source>
        <dbReference type="ARBA" id="ARBA00004448"/>
    </source>
</evidence>
<dbReference type="AlphaFoldDB" id="A0A6M2DPD1"/>
<evidence type="ECO:0000256" key="9">
    <source>
        <dbReference type="ARBA" id="ARBA00045905"/>
    </source>
</evidence>
<accession>A0A6M2DPD1</accession>
<evidence type="ECO:0000256" key="4">
    <source>
        <dbReference type="ARBA" id="ARBA00022692"/>
    </source>
</evidence>
<keyword evidence="7" id="KW-0496">Mitochondrion</keyword>
<keyword evidence="5" id="KW-0999">Mitochondrion inner membrane</keyword>
<evidence type="ECO:0000256" key="2">
    <source>
        <dbReference type="ARBA" id="ARBA00007570"/>
    </source>
</evidence>
<keyword evidence="6 10" id="KW-1133">Transmembrane helix</keyword>
<comment type="function">
    <text evidence="9">Scaffold protein that participates in the c-ring assembly of mitochondrial ATP synthase (F(1)F(0) ATP synthase or complex V) by facilitating the membrane insertion and oligomer formation of the subunit c/ATP5MC3. Participates in the incorporation of the c-ring into vestigial complexes. Additionally influences the incorporation of subunits MT-ATP6, MT-ATP8, ATP5MJ, and ATP5MK in the ATP synthase.</text>
</comment>
<dbReference type="InterPro" id="IPR009792">
    <property type="entry name" value="TMEM242"/>
</dbReference>
<organism evidence="11">
    <name type="scientific">Xenopsylla cheopis</name>
    <name type="common">Oriental rat flea</name>
    <name type="synonym">Pulex cheopis</name>
    <dbReference type="NCBI Taxonomy" id="163159"/>
    <lineage>
        <taxon>Eukaryota</taxon>
        <taxon>Metazoa</taxon>
        <taxon>Ecdysozoa</taxon>
        <taxon>Arthropoda</taxon>
        <taxon>Hexapoda</taxon>
        <taxon>Insecta</taxon>
        <taxon>Pterygota</taxon>
        <taxon>Neoptera</taxon>
        <taxon>Endopterygota</taxon>
        <taxon>Siphonaptera</taxon>
        <taxon>Pulicidae</taxon>
        <taxon>Xenopsyllinae</taxon>
        <taxon>Xenopsylla</taxon>
    </lineage>
</organism>
<feature type="transmembrane region" description="Helical" evidence="10">
    <location>
        <begin position="24"/>
        <end position="45"/>
    </location>
</feature>
<proteinExistence type="inferred from homology"/>
<dbReference type="PANTHER" id="PTHR13141:SF4">
    <property type="entry name" value="TRANSMEMBRANE PROTEIN 242"/>
    <property type="match status" value="1"/>
</dbReference>
<dbReference type="PANTHER" id="PTHR13141">
    <property type="entry name" value="TRANSMEMBRANE PROTEIN 242"/>
    <property type="match status" value="1"/>
</dbReference>
<dbReference type="EMBL" id="GIIL01004008">
    <property type="protein sequence ID" value="NOV47734.1"/>
    <property type="molecule type" value="Transcribed_RNA"/>
</dbReference>
<evidence type="ECO:0000256" key="5">
    <source>
        <dbReference type="ARBA" id="ARBA00022792"/>
    </source>
</evidence>
<evidence type="ECO:0000256" key="7">
    <source>
        <dbReference type="ARBA" id="ARBA00023128"/>
    </source>
</evidence>
<keyword evidence="4 10" id="KW-0812">Transmembrane</keyword>
<name>A0A6M2DPD1_XENCH</name>
<comment type="subcellular location">
    <subcellularLocation>
        <location evidence="1">Mitochondrion inner membrane</location>
        <topology evidence="1">Multi-pass membrane protein</topology>
    </subcellularLocation>
</comment>
<sequence length="140" mass="15074">MEEDRLCNEEKVGSDKKFKMKAGIFLATVSGISAIIGFGTTVAAVKKRNPTSFDQGIVPAVRGMESGGQLALRALGYGTVLAFTGCGILFYGIWKLSGATNLSDFRHRAGSILPRLTPVEHKSKTEFSGLNELLSYISEK</sequence>
<comment type="similarity">
    <text evidence="2">Belongs to the TMEM242 family.</text>
</comment>